<keyword evidence="5" id="KW-0325">Glycoprotein</keyword>
<name>A0AAD6UQ29_9AGAR</name>
<protein>
    <recommendedName>
        <fullName evidence="6">Carboxypeptidase</fullName>
        <ecNumber evidence="6">3.4.16.-</ecNumber>
    </recommendedName>
</protein>
<feature type="signal peptide" evidence="6">
    <location>
        <begin position="1"/>
        <end position="18"/>
    </location>
</feature>
<dbReference type="PRINTS" id="PR00724">
    <property type="entry name" value="CRBOXYPTASEC"/>
</dbReference>
<evidence type="ECO:0000256" key="4">
    <source>
        <dbReference type="ARBA" id="ARBA00022801"/>
    </source>
</evidence>
<accession>A0AAD6UQ29</accession>
<evidence type="ECO:0000256" key="3">
    <source>
        <dbReference type="ARBA" id="ARBA00022670"/>
    </source>
</evidence>
<dbReference type="Pfam" id="PF00450">
    <property type="entry name" value="Peptidase_S10"/>
    <property type="match status" value="1"/>
</dbReference>
<dbReference type="PANTHER" id="PTHR11802">
    <property type="entry name" value="SERINE PROTEASE FAMILY S10 SERINE CARBOXYPEPTIDASE"/>
    <property type="match status" value="1"/>
</dbReference>
<dbReference type="EMBL" id="JARJCW010000124">
    <property type="protein sequence ID" value="KAJ7192118.1"/>
    <property type="molecule type" value="Genomic_DNA"/>
</dbReference>
<comment type="caution">
    <text evidence="7">The sequence shown here is derived from an EMBL/GenBank/DDBJ whole genome shotgun (WGS) entry which is preliminary data.</text>
</comment>
<dbReference type="PROSITE" id="PS00131">
    <property type="entry name" value="CARBOXYPEPT_SER_SER"/>
    <property type="match status" value="1"/>
</dbReference>
<reference evidence="7" key="1">
    <citation type="submission" date="2023-03" db="EMBL/GenBank/DDBJ databases">
        <title>Massive genome expansion in bonnet fungi (Mycena s.s.) driven by repeated elements and novel gene families across ecological guilds.</title>
        <authorList>
            <consortium name="Lawrence Berkeley National Laboratory"/>
            <person name="Harder C.B."/>
            <person name="Miyauchi S."/>
            <person name="Viragh M."/>
            <person name="Kuo A."/>
            <person name="Thoen E."/>
            <person name="Andreopoulos B."/>
            <person name="Lu D."/>
            <person name="Skrede I."/>
            <person name="Drula E."/>
            <person name="Henrissat B."/>
            <person name="Morin E."/>
            <person name="Kohler A."/>
            <person name="Barry K."/>
            <person name="LaButti K."/>
            <person name="Morin E."/>
            <person name="Salamov A."/>
            <person name="Lipzen A."/>
            <person name="Mereny Z."/>
            <person name="Hegedus B."/>
            <person name="Baldrian P."/>
            <person name="Stursova M."/>
            <person name="Weitz H."/>
            <person name="Taylor A."/>
            <person name="Grigoriev I.V."/>
            <person name="Nagy L.G."/>
            <person name="Martin F."/>
            <person name="Kauserud H."/>
        </authorList>
    </citation>
    <scope>NUCLEOTIDE SEQUENCE</scope>
    <source>
        <strain evidence="7">9144</strain>
    </source>
</reference>
<keyword evidence="6" id="KW-0732">Signal</keyword>
<keyword evidence="8" id="KW-1185">Reference proteome</keyword>
<dbReference type="InterPro" id="IPR029058">
    <property type="entry name" value="AB_hydrolase_fold"/>
</dbReference>
<keyword evidence="4 6" id="KW-0378">Hydrolase</keyword>
<evidence type="ECO:0000313" key="7">
    <source>
        <dbReference type="EMBL" id="KAJ7192118.1"/>
    </source>
</evidence>
<dbReference type="AlphaFoldDB" id="A0AAD6UQ29"/>
<dbReference type="GO" id="GO:0004185">
    <property type="term" value="F:serine-type carboxypeptidase activity"/>
    <property type="evidence" value="ECO:0007669"/>
    <property type="project" value="UniProtKB-UniRule"/>
</dbReference>
<sequence>MRFIHFLRLFTVLPPVFTLSSSNDEQQVLGLSGLEHQATSYEHVSHPSFSDYSLRLKTPTLCDDSVKQYSGYLDIAEDKHLFFWFFESRSSPASDPLVLWLNGGAGCSSMTGLLFELGPCNINKTDGGTVFTSHNPHAWNNNASVIFLDQPVMTGYSFSSNKTAHVKTTPEAAQDVYAFLQLFFRRFEEYATQPFHIAAESYGGHFAPRIASIVHRKNKQLVHAPSSGIRMINLASIMLGNALTDPLIQMPSVVEYACDSPVAVFSPRSPQCRSLRTRGAICKRMIKACYALDTRAVCAPATFYCWSMWTVLAGMCQFWLSGASDVTSCGSAEAKRNFHDIRLPCETNPDCYAELNWMVEYMNRPDVRTALGVDPRASEFVDCNMDMLVEFMSQGDGMRDTKSVVPELVDEGIRMLVYAGNFDMTCNYMGNSRWVAELPSSHKEAFGNALFRPWIVSGRQAGVVRSAGEGAGNVTYITVYEAGHMAPHDQPEAAVDMLNRWIRNIPLAD</sequence>
<proteinExistence type="inferred from homology"/>
<evidence type="ECO:0000256" key="2">
    <source>
        <dbReference type="ARBA" id="ARBA00022645"/>
    </source>
</evidence>
<organism evidence="7 8">
    <name type="scientific">Mycena pura</name>
    <dbReference type="NCBI Taxonomy" id="153505"/>
    <lineage>
        <taxon>Eukaryota</taxon>
        <taxon>Fungi</taxon>
        <taxon>Dikarya</taxon>
        <taxon>Basidiomycota</taxon>
        <taxon>Agaricomycotina</taxon>
        <taxon>Agaricomycetes</taxon>
        <taxon>Agaricomycetidae</taxon>
        <taxon>Agaricales</taxon>
        <taxon>Marasmiineae</taxon>
        <taxon>Mycenaceae</taxon>
        <taxon>Mycena</taxon>
    </lineage>
</organism>
<gene>
    <name evidence="7" type="ORF">GGX14DRAFT_553007</name>
</gene>
<evidence type="ECO:0000313" key="8">
    <source>
        <dbReference type="Proteomes" id="UP001219525"/>
    </source>
</evidence>
<dbReference type="InterPro" id="IPR018202">
    <property type="entry name" value="Ser_caboxypep_ser_AS"/>
</dbReference>
<dbReference type="Gene3D" id="3.40.50.1820">
    <property type="entry name" value="alpha/beta hydrolase"/>
    <property type="match status" value="1"/>
</dbReference>
<keyword evidence="2 6" id="KW-0121">Carboxypeptidase</keyword>
<dbReference type="GO" id="GO:0006508">
    <property type="term" value="P:proteolysis"/>
    <property type="evidence" value="ECO:0007669"/>
    <property type="project" value="UniProtKB-KW"/>
</dbReference>
<dbReference type="Gene3D" id="1.10.287.410">
    <property type="match status" value="1"/>
</dbReference>
<keyword evidence="3 6" id="KW-0645">Protease</keyword>
<evidence type="ECO:0000256" key="6">
    <source>
        <dbReference type="RuleBase" id="RU361156"/>
    </source>
</evidence>
<evidence type="ECO:0000256" key="5">
    <source>
        <dbReference type="ARBA" id="ARBA00023180"/>
    </source>
</evidence>
<comment type="similarity">
    <text evidence="1 6">Belongs to the peptidase S10 family.</text>
</comment>
<dbReference type="GO" id="GO:0000324">
    <property type="term" value="C:fungal-type vacuole"/>
    <property type="evidence" value="ECO:0007669"/>
    <property type="project" value="TreeGrafter"/>
</dbReference>
<dbReference type="Proteomes" id="UP001219525">
    <property type="component" value="Unassembled WGS sequence"/>
</dbReference>
<feature type="chain" id="PRO_5041770569" description="Carboxypeptidase" evidence="6">
    <location>
        <begin position="19"/>
        <end position="509"/>
    </location>
</feature>
<dbReference type="EC" id="3.4.16.-" evidence="6"/>
<dbReference type="SUPFAM" id="SSF53474">
    <property type="entry name" value="alpha/beta-Hydrolases"/>
    <property type="match status" value="1"/>
</dbReference>
<dbReference type="InterPro" id="IPR001563">
    <property type="entry name" value="Peptidase_S10"/>
</dbReference>
<dbReference type="PANTHER" id="PTHR11802:SF452">
    <property type="entry name" value="CARBOXYPEPTIDASE"/>
    <property type="match status" value="1"/>
</dbReference>
<evidence type="ECO:0000256" key="1">
    <source>
        <dbReference type="ARBA" id="ARBA00009431"/>
    </source>
</evidence>